<gene>
    <name evidence="1" type="ORF">S01H4_17305</name>
</gene>
<organism evidence="1">
    <name type="scientific">marine sediment metagenome</name>
    <dbReference type="NCBI Taxonomy" id="412755"/>
    <lineage>
        <taxon>unclassified sequences</taxon>
        <taxon>metagenomes</taxon>
        <taxon>ecological metagenomes</taxon>
    </lineage>
</organism>
<accession>X0YV08</accession>
<evidence type="ECO:0000313" key="1">
    <source>
        <dbReference type="EMBL" id="GAG60524.1"/>
    </source>
</evidence>
<dbReference type="EMBL" id="BART01007614">
    <property type="protein sequence ID" value="GAG60524.1"/>
    <property type="molecule type" value="Genomic_DNA"/>
</dbReference>
<protein>
    <recommendedName>
        <fullName evidence="2">CBM-cenC domain-containing protein</fullName>
    </recommendedName>
</protein>
<evidence type="ECO:0008006" key="2">
    <source>
        <dbReference type="Google" id="ProtNLM"/>
    </source>
</evidence>
<name>X0YV08_9ZZZZ</name>
<reference evidence="1" key="1">
    <citation type="journal article" date="2014" name="Front. Microbiol.">
        <title>High frequency of phylogenetically diverse reductive dehalogenase-homologous genes in deep subseafloor sedimentary metagenomes.</title>
        <authorList>
            <person name="Kawai M."/>
            <person name="Futagami T."/>
            <person name="Toyoda A."/>
            <person name="Takaki Y."/>
            <person name="Nishi S."/>
            <person name="Hori S."/>
            <person name="Arai W."/>
            <person name="Tsubouchi T."/>
            <person name="Morono Y."/>
            <person name="Uchiyama I."/>
            <person name="Ito T."/>
            <person name="Fujiyama A."/>
            <person name="Inagaki F."/>
            <person name="Takami H."/>
        </authorList>
    </citation>
    <scope>NUCLEOTIDE SEQUENCE</scope>
    <source>
        <strain evidence="1">Expedition CK06-06</strain>
    </source>
</reference>
<feature type="non-terminal residue" evidence="1">
    <location>
        <position position="1"/>
    </location>
</feature>
<dbReference type="AlphaFoldDB" id="X0YV08"/>
<sequence>ATRGGNEFNLNRVTRNIEIDGLKGAVRGLKRITEVNPQITANLIELTVENLVLAIAGAKATVTPTTDVLAEYLGVGTAAVDDFDCNHLTVVPLSEKVYIDEVLVSKVLVGDSLFIGANAAQNKGFDSTIGDWAAGTGGTFVSADGGVVGFGGKYTVGDDPSTDLPSLDDDGGLVLTNLVADKTYKFVIRAKFETAWTTGGVVTVHIDGQDFALPELTDSYAQTVIYFTASGTDATITLTCASLPTKDDILWIDSLEFNEYEGDYTIDYTTGVVQFIFEGVPGDGKEVTIAYAYYTPGTPTHYAITGGEIVDSDYIDNVALVGEISGKGQPVICIVKNALADAGFALSTAPRDESVPSIVFTGHYSGATADDEPWEIRYPRV</sequence>
<comment type="caution">
    <text evidence="1">The sequence shown here is derived from an EMBL/GenBank/DDBJ whole genome shotgun (WGS) entry which is preliminary data.</text>
</comment>
<proteinExistence type="predicted"/>